<reference evidence="1" key="1">
    <citation type="submission" date="2020-08" db="EMBL/GenBank/DDBJ databases">
        <title>Multicomponent nature underlies the extraordinary mechanical properties of spider dragline silk.</title>
        <authorList>
            <person name="Kono N."/>
            <person name="Nakamura H."/>
            <person name="Mori M."/>
            <person name="Yoshida Y."/>
            <person name="Ohtoshi R."/>
            <person name="Malay A.D."/>
            <person name="Moran D.A.P."/>
            <person name="Tomita M."/>
            <person name="Numata K."/>
            <person name="Arakawa K."/>
        </authorList>
    </citation>
    <scope>NUCLEOTIDE SEQUENCE</scope>
</reference>
<dbReference type="Proteomes" id="UP000887013">
    <property type="component" value="Unassembled WGS sequence"/>
</dbReference>
<evidence type="ECO:0000313" key="2">
    <source>
        <dbReference type="Proteomes" id="UP000887013"/>
    </source>
</evidence>
<name>A0A8X6NA04_NEPPI</name>
<gene>
    <name evidence="1" type="ORF">NPIL_309151</name>
</gene>
<proteinExistence type="predicted"/>
<keyword evidence="2" id="KW-1185">Reference proteome</keyword>
<sequence>MCDKCFISSEIAALITSFSMCIPHGRCHRTCKNKETPCRGLDLQDHVNSHASYVDVGVEEWRRDNHSHSVSGASRELLFSPHVDKDKQKLLACC</sequence>
<organism evidence="1 2">
    <name type="scientific">Nephila pilipes</name>
    <name type="common">Giant wood spider</name>
    <name type="synonym">Nephila maculata</name>
    <dbReference type="NCBI Taxonomy" id="299642"/>
    <lineage>
        <taxon>Eukaryota</taxon>
        <taxon>Metazoa</taxon>
        <taxon>Ecdysozoa</taxon>
        <taxon>Arthropoda</taxon>
        <taxon>Chelicerata</taxon>
        <taxon>Arachnida</taxon>
        <taxon>Araneae</taxon>
        <taxon>Araneomorphae</taxon>
        <taxon>Entelegynae</taxon>
        <taxon>Araneoidea</taxon>
        <taxon>Nephilidae</taxon>
        <taxon>Nephila</taxon>
    </lineage>
</organism>
<dbReference type="AlphaFoldDB" id="A0A8X6NA04"/>
<evidence type="ECO:0000313" key="1">
    <source>
        <dbReference type="EMBL" id="GFT02126.1"/>
    </source>
</evidence>
<accession>A0A8X6NA04</accession>
<comment type="caution">
    <text evidence="1">The sequence shown here is derived from an EMBL/GenBank/DDBJ whole genome shotgun (WGS) entry which is preliminary data.</text>
</comment>
<dbReference type="EMBL" id="BMAW01101993">
    <property type="protein sequence ID" value="GFT02126.1"/>
    <property type="molecule type" value="Genomic_DNA"/>
</dbReference>
<protein>
    <submittedName>
        <fullName evidence="1">Uncharacterized protein</fullName>
    </submittedName>
</protein>